<comment type="caution">
    <text evidence="1">The sequence shown here is derived from an EMBL/GenBank/DDBJ whole genome shotgun (WGS) entry which is preliminary data.</text>
</comment>
<name>A0AA92TL80_9BACT</name>
<evidence type="ECO:0000313" key="2">
    <source>
        <dbReference type="Proteomes" id="UP000286113"/>
    </source>
</evidence>
<organism evidence="1 2">
    <name type="scientific">Segatella copri</name>
    <dbReference type="NCBI Taxonomy" id="165179"/>
    <lineage>
        <taxon>Bacteria</taxon>
        <taxon>Pseudomonadati</taxon>
        <taxon>Bacteroidota</taxon>
        <taxon>Bacteroidia</taxon>
        <taxon>Bacteroidales</taxon>
        <taxon>Prevotellaceae</taxon>
        <taxon>Segatella</taxon>
    </lineage>
</organism>
<reference evidence="1 2" key="1">
    <citation type="submission" date="2018-08" db="EMBL/GenBank/DDBJ databases">
        <title>A genome reference for cultivated species of the human gut microbiota.</title>
        <authorList>
            <person name="Zou Y."/>
            <person name="Xue W."/>
            <person name="Luo G."/>
        </authorList>
    </citation>
    <scope>NUCLEOTIDE SEQUENCE [LARGE SCALE GENOMIC DNA]</scope>
    <source>
        <strain evidence="1 2">AF22-1</strain>
    </source>
</reference>
<accession>A0AA92TL80</accession>
<protein>
    <submittedName>
        <fullName evidence="1">Uncharacterized protein</fullName>
    </submittedName>
</protein>
<dbReference type="AlphaFoldDB" id="A0AA92TL80"/>
<dbReference type="Proteomes" id="UP000286113">
    <property type="component" value="Unassembled WGS sequence"/>
</dbReference>
<proteinExistence type="predicted"/>
<dbReference type="EMBL" id="QRVN01000018">
    <property type="protein sequence ID" value="RGS46651.1"/>
    <property type="molecule type" value="Genomic_DNA"/>
</dbReference>
<gene>
    <name evidence="1" type="ORF">DWX90_09430</name>
</gene>
<evidence type="ECO:0000313" key="1">
    <source>
        <dbReference type="EMBL" id="RGS46651.1"/>
    </source>
</evidence>
<sequence>MQKSFTSVVCTGVSLAKIHKWSRLQFLMLECKSWFETVHTRGTNENTICLCRKGIYDLMVESSSITMPPDVIKSAGILAIHFMMGLCSQV</sequence>